<proteinExistence type="predicted"/>
<comment type="caution">
    <text evidence="2">The sequence shown here is derived from an EMBL/GenBank/DDBJ whole genome shotgun (WGS) entry which is preliminary data.</text>
</comment>
<accession>A0AAV9VPP0</accession>
<dbReference type="PANTHER" id="PTHR35186:SF4">
    <property type="entry name" value="PRION-INHIBITION AND PROPAGATION HELO DOMAIN-CONTAINING PROTEIN"/>
    <property type="match status" value="1"/>
</dbReference>
<name>A0AAV9VPP0_9PEZI</name>
<evidence type="ECO:0000313" key="2">
    <source>
        <dbReference type="EMBL" id="KAK6495222.1"/>
    </source>
</evidence>
<dbReference type="InterPro" id="IPR056002">
    <property type="entry name" value="DUF7580"/>
</dbReference>
<dbReference type="Proteomes" id="UP001370758">
    <property type="component" value="Unassembled WGS sequence"/>
</dbReference>
<dbReference type="PANTHER" id="PTHR35186">
    <property type="entry name" value="ANK_REP_REGION DOMAIN-CONTAINING PROTEIN"/>
    <property type="match status" value="1"/>
</dbReference>
<dbReference type="EMBL" id="JAVHJL010000013">
    <property type="protein sequence ID" value="KAK6495222.1"/>
    <property type="molecule type" value="Genomic_DNA"/>
</dbReference>
<gene>
    <name evidence="2" type="ORF">TWF481_003248</name>
</gene>
<sequence>MEFAGLVLGALPILYGSVRVYRDTSRTIQRVLGKKIYVGQLLESLALLEVTLKLLLRKLLQDSGCENSWNFESDPFKYLSDRDVQEQLQEYLGPGVEEIFGNTMEQICNVIRETAKSIRGMVPELKDNSTDDLRQDNSTDDLRQIIEANKNQKGGHLEFVPRIKFALKASELKNTVKELGDSVTGLQRIIELIGKNEPSVAEKLSVNTKRFARGISRVQRLADNLHVAISRSWGSKCHINHAAKLFLDDRLDPASKNDTKHISFGLIFAANIVRGQSLWHETTVRVVENFEPPSDTASTTQSLNARRVTIVIPKIITSEKAITTIDDICGAIELARGQNEKFTFVLIMDQRIGSIPSDCGLLDRYSNGNETPLSALLMSDQYSGFKHLDLRMFLALRIATNILQLFKTRWLQRVWSRNEIYFPTSRGVDAPDLNRPFISVLFEGCDKGGEAQSQVDLRTAILELGILLLEIWNWEAFVLPNPRPPAPGGLVLYNQRHTHAFAWMQETKITGTVPPLYYDAVHFCISGMDGQARYLGWEDPKLWTVLCQNVVEPLYKNCGYWTQRT</sequence>
<keyword evidence="3" id="KW-1185">Reference proteome</keyword>
<dbReference type="AlphaFoldDB" id="A0AAV9VPP0"/>
<protein>
    <recommendedName>
        <fullName evidence="1">DUF7580 domain-containing protein</fullName>
    </recommendedName>
</protein>
<evidence type="ECO:0000313" key="3">
    <source>
        <dbReference type="Proteomes" id="UP001370758"/>
    </source>
</evidence>
<organism evidence="2 3">
    <name type="scientific">Arthrobotrys musiformis</name>
    <dbReference type="NCBI Taxonomy" id="47236"/>
    <lineage>
        <taxon>Eukaryota</taxon>
        <taxon>Fungi</taxon>
        <taxon>Dikarya</taxon>
        <taxon>Ascomycota</taxon>
        <taxon>Pezizomycotina</taxon>
        <taxon>Orbiliomycetes</taxon>
        <taxon>Orbiliales</taxon>
        <taxon>Orbiliaceae</taxon>
        <taxon>Arthrobotrys</taxon>
    </lineage>
</organism>
<dbReference type="Pfam" id="PF24476">
    <property type="entry name" value="DUF7580"/>
    <property type="match status" value="1"/>
</dbReference>
<feature type="domain" description="DUF7580" evidence="1">
    <location>
        <begin position="216"/>
        <end position="558"/>
    </location>
</feature>
<evidence type="ECO:0000259" key="1">
    <source>
        <dbReference type="Pfam" id="PF24476"/>
    </source>
</evidence>
<reference evidence="2 3" key="1">
    <citation type="submission" date="2023-08" db="EMBL/GenBank/DDBJ databases">
        <authorList>
            <person name="Palmer J.M."/>
        </authorList>
    </citation>
    <scope>NUCLEOTIDE SEQUENCE [LARGE SCALE GENOMIC DNA]</scope>
    <source>
        <strain evidence="2 3">TWF481</strain>
    </source>
</reference>